<protein>
    <submittedName>
        <fullName evidence="1">Uncharacterized protein</fullName>
    </submittedName>
</protein>
<dbReference type="KEGG" id="bjp:RN69_40105"/>
<dbReference type="PATRIC" id="fig|375.37.peg.7007"/>
<dbReference type="AlphaFoldDB" id="A0A0A3XI40"/>
<evidence type="ECO:0000313" key="2">
    <source>
        <dbReference type="Proteomes" id="UP000030377"/>
    </source>
</evidence>
<dbReference type="Proteomes" id="UP000030377">
    <property type="component" value="Unassembled WGS sequence"/>
</dbReference>
<sequence>MEIGARLLPAPGGSRAAKNSALRRNVRFPPGLVVRWADRDSGAFRFSVLGGSYDVAQRNFRKANNQLFETSNLLLAVLQLELFVRHHRYFMAISVVVMIHIEPFPSK</sequence>
<gene>
    <name evidence="1" type="ORF">MA20_47415</name>
</gene>
<reference evidence="1 2" key="1">
    <citation type="submission" date="2014-09" db="EMBL/GenBank/DDBJ databases">
        <title>Draft genome of Bradyrhizobium japonicum Is-34.</title>
        <authorList>
            <person name="Tsurumaru H."/>
            <person name="Yamakawa T."/>
            <person name="Hashimoto S."/>
            <person name="Okizaki K."/>
            <person name="Kanesaki Y."/>
            <person name="Yoshikawa H."/>
            <person name="Yajima S."/>
        </authorList>
    </citation>
    <scope>NUCLEOTIDE SEQUENCE [LARGE SCALE GENOMIC DNA]</scope>
    <source>
        <strain evidence="1 2">Is-34</strain>
    </source>
</reference>
<evidence type="ECO:0000313" key="1">
    <source>
        <dbReference type="EMBL" id="KGT72929.1"/>
    </source>
</evidence>
<comment type="caution">
    <text evidence="1">The sequence shown here is derived from an EMBL/GenBank/DDBJ whole genome shotgun (WGS) entry which is preliminary data.</text>
</comment>
<proteinExistence type="predicted"/>
<organism evidence="1 2">
    <name type="scientific">Bradyrhizobium japonicum</name>
    <dbReference type="NCBI Taxonomy" id="375"/>
    <lineage>
        <taxon>Bacteria</taxon>
        <taxon>Pseudomonadati</taxon>
        <taxon>Pseudomonadota</taxon>
        <taxon>Alphaproteobacteria</taxon>
        <taxon>Hyphomicrobiales</taxon>
        <taxon>Nitrobacteraceae</taxon>
        <taxon>Bradyrhizobium</taxon>
    </lineage>
</organism>
<name>A0A0A3XI40_BRAJP</name>
<accession>A0A0A3XI40</accession>
<dbReference type="EMBL" id="JRPN01000095">
    <property type="protein sequence ID" value="KGT72929.1"/>
    <property type="molecule type" value="Genomic_DNA"/>
</dbReference>